<evidence type="ECO:0000313" key="1">
    <source>
        <dbReference type="EMBL" id="RRT69541.1"/>
    </source>
</evidence>
<organism evidence="1 2">
    <name type="scientific">Ensete ventricosum</name>
    <name type="common">Abyssinian banana</name>
    <name type="synonym">Musa ensete</name>
    <dbReference type="NCBI Taxonomy" id="4639"/>
    <lineage>
        <taxon>Eukaryota</taxon>
        <taxon>Viridiplantae</taxon>
        <taxon>Streptophyta</taxon>
        <taxon>Embryophyta</taxon>
        <taxon>Tracheophyta</taxon>
        <taxon>Spermatophyta</taxon>
        <taxon>Magnoliopsida</taxon>
        <taxon>Liliopsida</taxon>
        <taxon>Zingiberales</taxon>
        <taxon>Musaceae</taxon>
        <taxon>Ensete</taxon>
    </lineage>
</organism>
<dbReference type="AlphaFoldDB" id="A0A427A029"/>
<accession>A0A427A029</accession>
<proteinExistence type="predicted"/>
<dbReference type="EMBL" id="AMZH03004310">
    <property type="protein sequence ID" value="RRT69541.1"/>
    <property type="molecule type" value="Genomic_DNA"/>
</dbReference>
<comment type="caution">
    <text evidence="1">The sequence shown here is derived from an EMBL/GenBank/DDBJ whole genome shotgun (WGS) entry which is preliminary data.</text>
</comment>
<protein>
    <submittedName>
        <fullName evidence="1">Uncharacterized protein</fullName>
    </submittedName>
</protein>
<name>A0A427A029_ENSVE</name>
<evidence type="ECO:0000313" key="2">
    <source>
        <dbReference type="Proteomes" id="UP000287651"/>
    </source>
</evidence>
<gene>
    <name evidence="1" type="ORF">B296_00001735</name>
</gene>
<sequence>MKGVDIKDKTWSRDTKLSLDRDQGHEHLQRQEGDHIVPWVLHSDGKDSSCMVPKIKRASRHMHLISEMHLMGELRYEATDSRAMGLAVPWYRRGGTSMEASIPCYCGGRVLVAKGAEEVENAETNSKYQDRVEGQMLRNFIRLVSTGRGALHKF</sequence>
<dbReference type="Proteomes" id="UP000287651">
    <property type="component" value="Unassembled WGS sequence"/>
</dbReference>
<reference evidence="1 2" key="1">
    <citation type="journal article" date="2014" name="Agronomy (Basel)">
        <title>A Draft Genome Sequence for Ensete ventricosum, the Drought-Tolerant Tree Against Hunger.</title>
        <authorList>
            <person name="Harrison J."/>
            <person name="Moore K.A."/>
            <person name="Paszkiewicz K."/>
            <person name="Jones T."/>
            <person name="Grant M."/>
            <person name="Ambacheew D."/>
            <person name="Muzemil S."/>
            <person name="Studholme D.J."/>
        </authorList>
    </citation>
    <scope>NUCLEOTIDE SEQUENCE [LARGE SCALE GENOMIC DNA]</scope>
</reference>